<feature type="compositionally biased region" description="Basic and acidic residues" evidence="1">
    <location>
        <begin position="187"/>
        <end position="197"/>
    </location>
</feature>
<keyword evidence="3" id="KW-1185">Reference proteome</keyword>
<dbReference type="AlphaFoldDB" id="A0A9N7YRC0"/>
<evidence type="ECO:0000313" key="2">
    <source>
        <dbReference type="EMBL" id="CAB1433894.1"/>
    </source>
</evidence>
<accession>A0A9N7YRC0</accession>
<name>A0A9N7YRC0_PLEPL</name>
<dbReference type="EMBL" id="CADEAL010001610">
    <property type="protein sequence ID" value="CAB1433894.1"/>
    <property type="molecule type" value="Genomic_DNA"/>
</dbReference>
<organism evidence="2 3">
    <name type="scientific">Pleuronectes platessa</name>
    <name type="common">European plaice</name>
    <dbReference type="NCBI Taxonomy" id="8262"/>
    <lineage>
        <taxon>Eukaryota</taxon>
        <taxon>Metazoa</taxon>
        <taxon>Chordata</taxon>
        <taxon>Craniata</taxon>
        <taxon>Vertebrata</taxon>
        <taxon>Euteleostomi</taxon>
        <taxon>Actinopterygii</taxon>
        <taxon>Neopterygii</taxon>
        <taxon>Teleostei</taxon>
        <taxon>Neoteleostei</taxon>
        <taxon>Acanthomorphata</taxon>
        <taxon>Carangaria</taxon>
        <taxon>Pleuronectiformes</taxon>
        <taxon>Pleuronectoidei</taxon>
        <taxon>Pleuronectidae</taxon>
        <taxon>Pleuronectes</taxon>
    </lineage>
</organism>
<evidence type="ECO:0000313" key="3">
    <source>
        <dbReference type="Proteomes" id="UP001153269"/>
    </source>
</evidence>
<comment type="caution">
    <text evidence="2">The sequence shown here is derived from an EMBL/GenBank/DDBJ whole genome shotgun (WGS) entry which is preliminary data.</text>
</comment>
<evidence type="ECO:0000256" key="1">
    <source>
        <dbReference type="SAM" id="MobiDB-lite"/>
    </source>
</evidence>
<feature type="region of interest" description="Disordered" evidence="1">
    <location>
        <begin position="159"/>
        <end position="197"/>
    </location>
</feature>
<sequence length="197" mass="21155">MISQITGTIKTVSSPSRRTDFTMNRLLAATRRDDGSRFLKDLLLYAHATHIHPVCDRRTQRCVLMTRHNELMTSVSDCGLQRPALNLVLAAPPPLPPPGPPAPPDSSRQTAFKGRYLTRFEPTTFPVPALACITRAAVTHQEPGRLDCMGGGGGAVGGGGVRSSNTCRPSSPGFHEMSDTSPGPLEKLGRGCKERSP</sequence>
<dbReference type="Proteomes" id="UP001153269">
    <property type="component" value="Unassembled WGS sequence"/>
</dbReference>
<proteinExistence type="predicted"/>
<protein>
    <submittedName>
        <fullName evidence="2">Uncharacterized protein</fullName>
    </submittedName>
</protein>
<gene>
    <name evidence="2" type="ORF">PLEPLA_LOCUS21986</name>
</gene>
<reference evidence="2" key="1">
    <citation type="submission" date="2020-03" db="EMBL/GenBank/DDBJ databases">
        <authorList>
            <person name="Weist P."/>
        </authorList>
    </citation>
    <scope>NUCLEOTIDE SEQUENCE</scope>
</reference>